<evidence type="ECO:0000313" key="1">
    <source>
        <dbReference type="EMBL" id="TMX02512.1"/>
    </source>
</evidence>
<comment type="caution">
    <text evidence="1">The sequence shown here is derived from an EMBL/GenBank/DDBJ whole genome shotgun (WGS) entry which is preliminary data.</text>
</comment>
<accession>A0A6N2CCI0</accession>
<gene>
    <name evidence="1" type="ORF">EJD97_021247</name>
</gene>
<feature type="non-terminal residue" evidence="1">
    <location>
        <position position="132"/>
    </location>
</feature>
<name>A0A6N2CCI0_SOLCI</name>
<protein>
    <submittedName>
        <fullName evidence="1">Uncharacterized protein</fullName>
    </submittedName>
</protein>
<sequence length="132" mass="15179">MLEICQKAAGSTDLATGRRGYNGLSWTPLSHTLQILLLLFITLDGRYDGLFQARRSVEGLRSITLKLLEFRYWDYFPDNHDELVGWTFMATMVRHALRNPTLGHTSPFSFNSFTTMPPTDRHRLDEPSQAPY</sequence>
<dbReference type="EMBL" id="RXGB01000640">
    <property type="protein sequence ID" value="TMX02512.1"/>
    <property type="molecule type" value="Genomic_DNA"/>
</dbReference>
<dbReference type="AlphaFoldDB" id="A0A6N2CCI0"/>
<organism evidence="1">
    <name type="scientific">Solanum chilense</name>
    <name type="common">Tomato</name>
    <name type="synonym">Lycopersicon chilense</name>
    <dbReference type="NCBI Taxonomy" id="4083"/>
    <lineage>
        <taxon>Eukaryota</taxon>
        <taxon>Viridiplantae</taxon>
        <taxon>Streptophyta</taxon>
        <taxon>Embryophyta</taxon>
        <taxon>Tracheophyta</taxon>
        <taxon>Spermatophyta</taxon>
        <taxon>Magnoliopsida</taxon>
        <taxon>eudicotyledons</taxon>
        <taxon>Gunneridae</taxon>
        <taxon>Pentapetalae</taxon>
        <taxon>asterids</taxon>
        <taxon>lamiids</taxon>
        <taxon>Solanales</taxon>
        <taxon>Solanaceae</taxon>
        <taxon>Solanoideae</taxon>
        <taxon>Solaneae</taxon>
        <taxon>Solanum</taxon>
        <taxon>Solanum subgen. Lycopersicon</taxon>
    </lineage>
</organism>
<reference evidence="1" key="1">
    <citation type="submission" date="2019-05" db="EMBL/GenBank/DDBJ databases">
        <title>The de novo reference genome and transcriptome assemblies of the wild tomato species Solanum chilense.</title>
        <authorList>
            <person name="Stam R."/>
            <person name="Nosenko T."/>
            <person name="Hoerger A.C."/>
            <person name="Stephan W."/>
            <person name="Seidel M.A."/>
            <person name="Kuhn J.M.M."/>
            <person name="Haberer G."/>
            <person name="Tellier A."/>
        </authorList>
    </citation>
    <scope>NUCLEOTIDE SEQUENCE</scope>
    <source>
        <tissue evidence="1">Mature leaves</tissue>
    </source>
</reference>
<proteinExistence type="predicted"/>